<gene>
    <name evidence="1" type="ORF">AIOL_001815</name>
</gene>
<proteinExistence type="predicted"/>
<dbReference type="RefSeq" id="WP_049642676.1">
    <property type="nucleotide sequence ID" value="NZ_LFTY01000002.1"/>
</dbReference>
<accession>A0A0J9GTM7</accession>
<evidence type="ECO:0000313" key="2">
    <source>
        <dbReference type="Proteomes" id="UP000037178"/>
    </source>
</evidence>
<dbReference type="OrthoDB" id="9964835at2"/>
<name>A0A0J9GTM7_9RHOB</name>
<organism evidence="1 2">
    <name type="scientific">Candidatus Rhodobacter oscarellae</name>
    <dbReference type="NCBI Taxonomy" id="1675527"/>
    <lineage>
        <taxon>Bacteria</taxon>
        <taxon>Pseudomonadati</taxon>
        <taxon>Pseudomonadota</taxon>
        <taxon>Alphaproteobacteria</taxon>
        <taxon>Rhodobacterales</taxon>
        <taxon>Rhodobacter group</taxon>
        <taxon>Rhodobacter</taxon>
    </lineage>
</organism>
<dbReference type="Proteomes" id="UP000037178">
    <property type="component" value="Unassembled WGS sequence"/>
</dbReference>
<reference evidence="1 2" key="1">
    <citation type="submission" date="2015-06" db="EMBL/GenBank/DDBJ databases">
        <title>Draft genome sequence of an Alphaproteobacteria species associated to the Mediterranean sponge Oscarella lobularis.</title>
        <authorList>
            <person name="Jourda C."/>
            <person name="Santini S."/>
            <person name="Claverie J.-M."/>
        </authorList>
    </citation>
    <scope>NUCLEOTIDE SEQUENCE [LARGE SCALE GENOMIC DNA]</scope>
    <source>
        <strain evidence="1">IGS</strain>
    </source>
</reference>
<sequence>MLGKACAIGALIWAGLGGAGWGCAYLEELEPKLLSDLQQREGSQTATFPKLRNGARAEIELSFRDEAGAPRVYDRDGEAVAIFPRSYYLPALAWVDAFAVCAMERSNCAQLGAFAQAYKTTELGDHIPFAYKLIQEAPGACDLRGTPQYEVTFVAAYEMIGMALQSHELGHLVLGHLDRMETVGKPEEAHADAIAHYLVAQADTSGGTNAVWAAMALMPLINSAFASDLHPDVACRAYFMSNGNVNFRDETQDCTAYEADIAEGQRLRKGLIGPETELIVR</sequence>
<comment type="caution">
    <text evidence="1">The sequence shown here is derived from an EMBL/GenBank/DDBJ whole genome shotgun (WGS) entry which is preliminary data.</text>
</comment>
<keyword evidence="2" id="KW-1185">Reference proteome</keyword>
<dbReference type="EMBL" id="LFTY01000002">
    <property type="protein sequence ID" value="KMW56858.1"/>
    <property type="molecule type" value="Genomic_DNA"/>
</dbReference>
<dbReference type="AlphaFoldDB" id="A0A0J9GTM7"/>
<protein>
    <submittedName>
        <fullName evidence="1">Uncharacterized protein</fullName>
    </submittedName>
</protein>
<dbReference type="PATRIC" id="fig|1675527.3.peg.1911"/>
<evidence type="ECO:0000313" key="1">
    <source>
        <dbReference type="EMBL" id="KMW56858.1"/>
    </source>
</evidence>
<dbReference type="STRING" id="1675527.AIOL_001815"/>